<evidence type="ECO:0000256" key="3">
    <source>
        <dbReference type="ARBA" id="ARBA00010131"/>
    </source>
</evidence>
<dbReference type="Pfam" id="PF14778">
    <property type="entry name" value="ODR4-like"/>
    <property type="match status" value="1"/>
</dbReference>
<evidence type="ECO:0000256" key="8">
    <source>
        <dbReference type="SAM" id="Phobius"/>
    </source>
</evidence>
<evidence type="ECO:0000256" key="5">
    <source>
        <dbReference type="ARBA" id="ARBA00022692"/>
    </source>
</evidence>
<proteinExistence type="inferred from homology"/>
<reference evidence="9" key="1">
    <citation type="submission" date="2025-08" db="UniProtKB">
        <authorList>
            <consortium name="Ensembl"/>
        </authorList>
    </citation>
    <scope>IDENTIFICATION</scope>
</reference>
<evidence type="ECO:0000256" key="7">
    <source>
        <dbReference type="ARBA" id="ARBA00023136"/>
    </source>
</evidence>
<accession>A0A673I4A2</accession>
<organism evidence="9 10">
    <name type="scientific">Sinocyclocheilus rhinocerous</name>
    <dbReference type="NCBI Taxonomy" id="307959"/>
    <lineage>
        <taxon>Eukaryota</taxon>
        <taxon>Metazoa</taxon>
        <taxon>Chordata</taxon>
        <taxon>Craniata</taxon>
        <taxon>Vertebrata</taxon>
        <taxon>Euteleostomi</taxon>
        <taxon>Actinopterygii</taxon>
        <taxon>Neopterygii</taxon>
        <taxon>Teleostei</taxon>
        <taxon>Ostariophysi</taxon>
        <taxon>Cypriniformes</taxon>
        <taxon>Cyprinidae</taxon>
        <taxon>Cyprininae</taxon>
        <taxon>Sinocyclocheilus</taxon>
    </lineage>
</organism>
<evidence type="ECO:0000256" key="1">
    <source>
        <dbReference type="ARBA" id="ARBA00003891"/>
    </source>
</evidence>
<comment type="function">
    <text evidence="1">May play a role in the trafficking of a subset of G-protein coupled receptors.</text>
</comment>
<evidence type="ECO:0000256" key="4">
    <source>
        <dbReference type="ARBA" id="ARBA00020550"/>
    </source>
</evidence>
<gene>
    <name evidence="9" type="primary">LOC107718140</name>
</gene>
<evidence type="ECO:0000256" key="2">
    <source>
        <dbReference type="ARBA" id="ARBA00004370"/>
    </source>
</evidence>
<dbReference type="Proteomes" id="UP000472270">
    <property type="component" value="Unassembled WGS sequence"/>
</dbReference>
<protein>
    <recommendedName>
        <fullName evidence="4">Protein odr-4 homolog</fullName>
    </recommendedName>
</protein>
<comment type="similarity">
    <text evidence="3">Belongs to the ODR-4 family.</text>
</comment>
<dbReference type="InterPro" id="IPR029454">
    <property type="entry name" value="ODR-4-like"/>
</dbReference>
<keyword evidence="5 8" id="KW-0812">Transmembrane</keyword>
<reference evidence="9" key="2">
    <citation type="submission" date="2025-09" db="UniProtKB">
        <authorList>
            <consortium name="Ensembl"/>
        </authorList>
    </citation>
    <scope>IDENTIFICATION</scope>
</reference>
<name>A0A673I4A2_9TELE</name>
<dbReference type="PANTHER" id="PTHR33966">
    <property type="entry name" value="PROTEIN ODR-4 HOMOLOG"/>
    <property type="match status" value="1"/>
</dbReference>
<dbReference type="GO" id="GO:0016020">
    <property type="term" value="C:membrane"/>
    <property type="evidence" value="ECO:0007669"/>
    <property type="project" value="UniProtKB-SubCell"/>
</dbReference>
<evidence type="ECO:0000256" key="6">
    <source>
        <dbReference type="ARBA" id="ARBA00022989"/>
    </source>
</evidence>
<keyword evidence="10" id="KW-1185">Reference proteome</keyword>
<feature type="transmembrane region" description="Helical" evidence="8">
    <location>
        <begin position="380"/>
        <end position="403"/>
    </location>
</feature>
<evidence type="ECO:0000313" key="9">
    <source>
        <dbReference type="Ensembl" id="ENSSRHP00000033576.1"/>
    </source>
</evidence>
<dbReference type="Ensembl" id="ENSSRHT00000034547.1">
    <property type="protein sequence ID" value="ENSSRHP00000033576.1"/>
    <property type="gene ID" value="ENSSRHG00000017261.1"/>
</dbReference>
<sequence length="405" mass="44761">MGRSYFVDETVEEYLVGLQTAPRSCLTGLLAGQSSPQRDFVVLAVQTPHRESEGQPKASRGVSPLDDIDVEWVTEHAKQVSRMLPGGLCILGLFLVTPPELSKDAQNALKRLIFAMDKYITKGRLWELSEEDVTDQVTLHICSKTKKTVCKTFDVKDPKSSAKPADWKYQTGVSSSWPMLTCSVEVDVQIPVSSDITDKCMKDGLRRWTKQIEAAYCLINGRQALDDSELSSGQVKTSFCHSTEQSELDERSSALVQVCSGSVKVRGVVYCRAYIHNNKPKARHAAQAIKRDIINTVCSRVEMFLEDLLIDEGSHKGLCSGQQALPRRVFAPMPISGLSVCDYMFPDESTADVAERLKEMLDCETPEEDIDTGLEGNQCMFPICVAVTAAIALLATATSLLYFNE</sequence>
<dbReference type="AlphaFoldDB" id="A0A673I4A2"/>
<keyword evidence="6 8" id="KW-1133">Transmembrane helix</keyword>
<dbReference type="GO" id="GO:0008104">
    <property type="term" value="P:intracellular protein localization"/>
    <property type="evidence" value="ECO:0007669"/>
    <property type="project" value="TreeGrafter"/>
</dbReference>
<keyword evidence="7 8" id="KW-0472">Membrane</keyword>
<dbReference type="GO" id="GO:0012505">
    <property type="term" value="C:endomembrane system"/>
    <property type="evidence" value="ECO:0007669"/>
    <property type="project" value="TreeGrafter"/>
</dbReference>
<dbReference type="PANTHER" id="PTHR33966:SF1">
    <property type="entry name" value="PROTEIN ODR-4 HOMOLOG"/>
    <property type="match status" value="1"/>
</dbReference>
<comment type="subcellular location">
    <subcellularLocation>
        <location evidence="2">Membrane</location>
    </subcellularLocation>
</comment>
<evidence type="ECO:0000313" key="10">
    <source>
        <dbReference type="Proteomes" id="UP000472270"/>
    </source>
</evidence>